<feature type="region of interest" description="Disordered" evidence="1">
    <location>
        <begin position="1265"/>
        <end position="1309"/>
    </location>
</feature>
<dbReference type="Proteomes" id="UP000011087">
    <property type="component" value="Unassembled WGS sequence"/>
</dbReference>
<feature type="chain" id="PRO_5008772006" description="Alpha-2-macroglobulin domain-containing protein" evidence="3">
    <location>
        <begin position="33"/>
        <end position="1334"/>
    </location>
</feature>
<evidence type="ECO:0000313" key="6">
    <source>
        <dbReference type="Proteomes" id="UP000011087"/>
    </source>
</evidence>
<feature type="compositionally biased region" description="Basic residues" evidence="1">
    <location>
        <begin position="1267"/>
        <end position="1282"/>
    </location>
</feature>
<sequence length="1334" mass="147598">MQTRMSSFRRDAITKELFLLLLFAGFVMVANSECSRGSMGVLVESLYSGEFGQSAKGGGYGRPPTLVATSRALFLASLYGLLPRINQEKAAEFVMAATGWNQRSAGHEETDEGARPVAGSLEKVEDFYAAILCFQYLNIPLPELAELSSYFRSMWDEKSSLFGPSPGQPGDVKSSALLMLAAEQFGKLHDLQAEASRIRQMLNNSMDASGSWFSLPKEHVGGSNVITANYYAVLLARKCAFEFQNATAMANAIVSFQQLDKSLPKYGGFYGDPSKSFISLETTVYGVATLQLLSMQSAQHQSGSQTNQTSDGNSSDYSERASRDVGAILARSLDLNALVCFLGKAPTDLKSAFLVHLALSSVPSLLLHSFQTAISYEFECSDKQLQQTLTGNVLQADALSACPLSEMMWSVRAGSNQIVQGTSIRPELAVSTFRGLPHSGLQVRLSASYFGGHKGATQVKLLQDVDMPWNVETQSYIASELVQTSDFVGKLKIEITAKSEVPGLGQISFSVEDTKLIGYGLSISSQAMADGKQVPVGGDVKLGSNFSVGLVMFNAINGNFLQGNFLIKFRVLDASLLTMGIQWLNGTKNEDPIRFNYSLSSEALLPSGRLHFIIEIVDPESGQVHTNTMLWYNLKQQMVASNITIDKRNASLGDTVTVEMIPGIMTEDNHFRPFTSRTAKHRKFVMELISPTEDVGRRIEGVLSSGENISKYTFVRKVETNLRSLGEYSVTFRFLSAHHAGTPQMLRNFCGSAAADENMSEAICEHLKFNVSANLRVEMIKSNPVAGGTITFGSELLFAFKVIETSTQVEVQASGEDAARVLLYIFDFSGEICQHRIIAGSSSVERERVPLPATNASEEHSANLNSSGVQRSNGEFVVRWTVGPNTVFGKLILRLKMQVVDGVDQDLLSAETEEAWKYEVHVGGEVHGTILSVYTRQIISTLDPISDNLQCSQLTLSLQQDAFMYAIRLYLSYLGVEFKYAQSIQDHSNKFLARMSPINVPIIESIRVQVANMPANASTLLSFFKSSSSPVVVDWVLHRGSLLAASLQEAFCRLLQRIQIWWKTFKERVASERWALFVINFHLESEGKNFTGATLLADLKQYRPTLQAQWKGIQDFSEIPVLYENDGRYQVSFSLPIEVVRNGHYRINIRRLVDLQAETLQLERVRKKKDDADLLALRRGLPVIETDTRQSDRPNDHEQVDDKVNPIFHIDVVYEESSIFYTLLTKSQRLHLGILCFISIYVLCSLLLLRAIMSILSIASFKGSPKTSHKVGKHKKKNRARRTLSPQNEMITGPAPIANNEEDLPSSNMEAGSEEMDLSLQGVQGEDFFYASNM</sequence>
<dbReference type="RefSeq" id="XP_005840979.1">
    <property type="nucleotide sequence ID" value="XM_005840922.1"/>
</dbReference>
<protein>
    <recommendedName>
        <fullName evidence="7">Alpha-2-macroglobulin domain-containing protein</fullName>
    </recommendedName>
</protein>
<feature type="signal peptide" evidence="3">
    <location>
        <begin position="1"/>
        <end position="32"/>
    </location>
</feature>
<dbReference type="PaxDb" id="55529-EKX53999"/>
<dbReference type="EMBL" id="JH992968">
    <property type="protein sequence ID" value="EKX53999.1"/>
    <property type="molecule type" value="Genomic_DNA"/>
</dbReference>
<feature type="compositionally biased region" description="Polar residues" evidence="1">
    <location>
        <begin position="300"/>
        <end position="316"/>
    </location>
</feature>
<gene>
    <name evidence="4" type="ORF">GUITHDRAFT_100250</name>
</gene>
<dbReference type="SUPFAM" id="SSF48239">
    <property type="entry name" value="Terpenoid cyclases/Protein prenyltransferases"/>
    <property type="match status" value="1"/>
</dbReference>
<keyword evidence="3" id="KW-0732">Signal</keyword>
<keyword evidence="6" id="KW-1185">Reference proteome</keyword>
<feature type="transmembrane region" description="Helical" evidence="2">
    <location>
        <begin position="1230"/>
        <end position="1252"/>
    </location>
</feature>
<evidence type="ECO:0000313" key="4">
    <source>
        <dbReference type="EMBL" id="EKX53999.1"/>
    </source>
</evidence>
<proteinExistence type="predicted"/>
<reference evidence="5" key="3">
    <citation type="submission" date="2016-03" db="UniProtKB">
        <authorList>
            <consortium name="EnsemblProtists"/>
        </authorList>
    </citation>
    <scope>IDENTIFICATION</scope>
</reference>
<keyword evidence="2" id="KW-1133">Transmembrane helix</keyword>
<name>L1K0A8_GUITC</name>
<keyword evidence="2" id="KW-0472">Membrane</keyword>
<keyword evidence="2" id="KW-0812">Transmembrane</keyword>
<dbReference type="OrthoDB" id="10646706at2759"/>
<dbReference type="eggNOG" id="ENOG502SQKE">
    <property type="taxonomic scope" value="Eukaryota"/>
</dbReference>
<evidence type="ECO:0008006" key="7">
    <source>
        <dbReference type="Google" id="ProtNLM"/>
    </source>
</evidence>
<dbReference type="OMA" id="MEDIHAG"/>
<dbReference type="InterPro" id="IPR008930">
    <property type="entry name" value="Terpenoid_cyclase/PrenylTrfase"/>
</dbReference>
<dbReference type="HOGENOM" id="CLU_258885_0_0_1"/>
<reference evidence="6" key="2">
    <citation type="submission" date="2012-11" db="EMBL/GenBank/DDBJ databases">
        <authorList>
            <person name="Kuo A."/>
            <person name="Curtis B.A."/>
            <person name="Tanifuji G."/>
            <person name="Burki F."/>
            <person name="Gruber A."/>
            <person name="Irimia M."/>
            <person name="Maruyama S."/>
            <person name="Arias M.C."/>
            <person name="Ball S.G."/>
            <person name="Gile G.H."/>
            <person name="Hirakawa Y."/>
            <person name="Hopkins J.F."/>
            <person name="Rensing S.A."/>
            <person name="Schmutz J."/>
            <person name="Symeonidi A."/>
            <person name="Elias M."/>
            <person name="Eveleigh R.J."/>
            <person name="Herman E.K."/>
            <person name="Klute M.J."/>
            <person name="Nakayama T."/>
            <person name="Obornik M."/>
            <person name="Reyes-Prieto A."/>
            <person name="Armbrust E.V."/>
            <person name="Aves S.J."/>
            <person name="Beiko R.G."/>
            <person name="Coutinho P."/>
            <person name="Dacks J.B."/>
            <person name="Durnford D.G."/>
            <person name="Fast N.M."/>
            <person name="Green B.R."/>
            <person name="Grisdale C."/>
            <person name="Hempe F."/>
            <person name="Henrissat B."/>
            <person name="Hoppner M.P."/>
            <person name="Ishida K.-I."/>
            <person name="Kim E."/>
            <person name="Koreny L."/>
            <person name="Kroth P.G."/>
            <person name="Liu Y."/>
            <person name="Malik S.-B."/>
            <person name="Maier U.G."/>
            <person name="McRose D."/>
            <person name="Mock T."/>
            <person name="Neilson J.A."/>
            <person name="Onodera N.T."/>
            <person name="Poole A.M."/>
            <person name="Pritham E.J."/>
            <person name="Richards T.A."/>
            <person name="Rocap G."/>
            <person name="Roy S.W."/>
            <person name="Sarai C."/>
            <person name="Schaack S."/>
            <person name="Shirato S."/>
            <person name="Slamovits C.H."/>
            <person name="Spencer D.F."/>
            <person name="Suzuki S."/>
            <person name="Worden A.Z."/>
            <person name="Zauner S."/>
            <person name="Barry K."/>
            <person name="Bell C."/>
            <person name="Bharti A.K."/>
            <person name="Crow J.A."/>
            <person name="Grimwood J."/>
            <person name="Kramer R."/>
            <person name="Lindquist E."/>
            <person name="Lucas S."/>
            <person name="Salamov A."/>
            <person name="McFadden G.I."/>
            <person name="Lane C.E."/>
            <person name="Keeling P.J."/>
            <person name="Gray M.W."/>
            <person name="Grigoriev I.V."/>
            <person name="Archibald J.M."/>
        </authorList>
    </citation>
    <scope>NUCLEOTIDE SEQUENCE</scope>
    <source>
        <strain evidence="6">CCMP2712</strain>
    </source>
</reference>
<dbReference type="GeneID" id="17310968"/>
<accession>L1K0A8</accession>
<reference evidence="4 6" key="1">
    <citation type="journal article" date="2012" name="Nature">
        <title>Algal genomes reveal evolutionary mosaicism and the fate of nucleomorphs.</title>
        <authorList>
            <consortium name="DOE Joint Genome Institute"/>
            <person name="Curtis B.A."/>
            <person name="Tanifuji G."/>
            <person name="Burki F."/>
            <person name="Gruber A."/>
            <person name="Irimia M."/>
            <person name="Maruyama S."/>
            <person name="Arias M.C."/>
            <person name="Ball S.G."/>
            <person name="Gile G.H."/>
            <person name="Hirakawa Y."/>
            <person name="Hopkins J.F."/>
            <person name="Kuo A."/>
            <person name="Rensing S.A."/>
            <person name="Schmutz J."/>
            <person name="Symeonidi A."/>
            <person name="Elias M."/>
            <person name="Eveleigh R.J."/>
            <person name="Herman E.K."/>
            <person name="Klute M.J."/>
            <person name="Nakayama T."/>
            <person name="Obornik M."/>
            <person name="Reyes-Prieto A."/>
            <person name="Armbrust E.V."/>
            <person name="Aves S.J."/>
            <person name="Beiko R.G."/>
            <person name="Coutinho P."/>
            <person name="Dacks J.B."/>
            <person name="Durnford D.G."/>
            <person name="Fast N.M."/>
            <person name="Green B.R."/>
            <person name="Grisdale C.J."/>
            <person name="Hempel F."/>
            <person name="Henrissat B."/>
            <person name="Hoppner M.P."/>
            <person name="Ishida K."/>
            <person name="Kim E."/>
            <person name="Koreny L."/>
            <person name="Kroth P.G."/>
            <person name="Liu Y."/>
            <person name="Malik S.B."/>
            <person name="Maier U.G."/>
            <person name="McRose D."/>
            <person name="Mock T."/>
            <person name="Neilson J.A."/>
            <person name="Onodera N.T."/>
            <person name="Poole A.M."/>
            <person name="Pritham E.J."/>
            <person name="Richards T.A."/>
            <person name="Rocap G."/>
            <person name="Roy S.W."/>
            <person name="Sarai C."/>
            <person name="Schaack S."/>
            <person name="Shirato S."/>
            <person name="Slamovits C.H."/>
            <person name="Spencer D.F."/>
            <person name="Suzuki S."/>
            <person name="Worden A.Z."/>
            <person name="Zauner S."/>
            <person name="Barry K."/>
            <person name="Bell C."/>
            <person name="Bharti A.K."/>
            <person name="Crow J.A."/>
            <person name="Grimwood J."/>
            <person name="Kramer R."/>
            <person name="Lindquist E."/>
            <person name="Lucas S."/>
            <person name="Salamov A."/>
            <person name="McFadden G.I."/>
            <person name="Lane C.E."/>
            <person name="Keeling P.J."/>
            <person name="Gray M.W."/>
            <person name="Grigoriev I.V."/>
            <person name="Archibald J.M."/>
        </authorList>
    </citation>
    <scope>NUCLEOTIDE SEQUENCE</scope>
    <source>
        <strain evidence="4 6">CCMP2712</strain>
    </source>
</reference>
<dbReference type="KEGG" id="gtt:GUITHDRAFT_100250"/>
<dbReference type="EnsemblProtists" id="EKX53999">
    <property type="protein sequence ID" value="EKX53999"/>
    <property type="gene ID" value="GUITHDRAFT_100250"/>
</dbReference>
<organism evidence="4">
    <name type="scientific">Guillardia theta (strain CCMP2712)</name>
    <name type="common">Cryptophyte</name>
    <dbReference type="NCBI Taxonomy" id="905079"/>
    <lineage>
        <taxon>Eukaryota</taxon>
        <taxon>Cryptophyceae</taxon>
        <taxon>Pyrenomonadales</taxon>
        <taxon>Geminigeraceae</taxon>
        <taxon>Guillardia</taxon>
    </lineage>
</organism>
<feature type="region of interest" description="Disordered" evidence="1">
    <location>
        <begin position="300"/>
        <end position="319"/>
    </location>
</feature>
<evidence type="ECO:0000256" key="2">
    <source>
        <dbReference type="SAM" id="Phobius"/>
    </source>
</evidence>
<evidence type="ECO:0000256" key="3">
    <source>
        <dbReference type="SAM" id="SignalP"/>
    </source>
</evidence>
<evidence type="ECO:0000256" key="1">
    <source>
        <dbReference type="SAM" id="MobiDB-lite"/>
    </source>
</evidence>
<evidence type="ECO:0000313" key="5">
    <source>
        <dbReference type="EnsemblProtists" id="EKX53999"/>
    </source>
</evidence>